<dbReference type="Gene3D" id="3.40.50.300">
    <property type="entry name" value="P-loop containing nucleotide triphosphate hydrolases"/>
    <property type="match status" value="1"/>
</dbReference>
<dbReference type="SUPFAM" id="SSF52540">
    <property type="entry name" value="P-loop containing nucleoside triphosphate hydrolases"/>
    <property type="match status" value="1"/>
</dbReference>
<protein>
    <submittedName>
        <fullName evidence="3">Ras-related protein Rab-6.1</fullName>
    </submittedName>
</protein>
<dbReference type="PRINTS" id="PR00449">
    <property type="entry name" value="RASTRNSFRMNG"/>
</dbReference>
<dbReference type="PANTHER" id="PTHR47977">
    <property type="entry name" value="RAS-RELATED PROTEIN RAB"/>
    <property type="match status" value="1"/>
</dbReference>
<evidence type="ECO:0000256" key="2">
    <source>
        <dbReference type="ARBA" id="ARBA00023134"/>
    </source>
</evidence>
<dbReference type="CDD" id="cd01861">
    <property type="entry name" value="Rab6"/>
    <property type="match status" value="1"/>
</dbReference>
<proteinExistence type="predicted"/>
<dbReference type="SMART" id="SM00173">
    <property type="entry name" value="RAS"/>
    <property type="match status" value="1"/>
</dbReference>
<dbReference type="Pfam" id="PF00071">
    <property type="entry name" value="Ras"/>
    <property type="match status" value="1"/>
</dbReference>
<dbReference type="PROSITE" id="PS51419">
    <property type="entry name" value="RAB"/>
    <property type="match status" value="1"/>
</dbReference>
<dbReference type="PROSITE" id="PS51421">
    <property type="entry name" value="RAS"/>
    <property type="match status" value="1"/>
</dbReference>
<comment type="caution">
    <text evidence="3">The sequence shown here is derived from an EMBL/GenBank/DDBJ whole genome shotgun (WGS) entry which is preliminary data.</text>
</comment>
<dbReference type="InterPro" id="IPR050227">
    <property type="entry name" value="Rab"/>
</dbReference>
<reference evidence="3 4" key="1">
    <citation type="submission" date="2024-02" db="EMBL/GenBank/DDBJ databases">
        <authorList>
            <person name="Chen Y."/>
            <person name="Shah S."/>
            <person name="Dougan E. K."/>
            <person name="Thang M."/>
            <person name="Chan C."/>
        </authorList>
    </citation>
    <scope>NUCLEOTIDE SEQUENCE [LARGE SCALE GENOMIC DNA]</scope>
</reference>
<dbReference type="PROSITE" id="PS51420">
    <property type="entry name" value="RHO"/>
    <property type="match status" value="1"/>
</dbReference>
<evidence type="ECO:0000313" key="4">
    <source>
        <dbReference type="Proteomes" id="UP001642464"/>
    </source>
</evidence>
<dbReference type="SMART" id="SM00174">
    <property type="entry name" value="RHO"/>
    <property type="match status" value="1"/>
</dbReference>
<dbReference type="InterPro" id="IPR027417">
    <property type="entry name" value="P-loop_NTPase"/>
</dbReference>
<accession>A0ABP0PU84</accession>
<feature type="non-terminal residue" evidence="3">
    <location>
        <position position="1"/>
    </location>
</feature>
<evidence type="ECO:0000256" key="1">
    <source>
        <dbReference type="ARBA" id="ARBA00022741"/>
    </source>
</evidence>
<dbReference type="InterPro" id="IPR005225">
    <property type="entry name" value="Small_GTP-bd"/>
</dbReference>
<dbReference type="Proteomes" id="UP001642464">
    <property type="component" value="Unassembled WGS sequence"/>
</dbReference>
<keyword evidence="1" id="KW-0547">Nucleotide-binding</keyword>
<evidence type="ECO:0000313" key="3">
    <source>
        <dbReference type="EMBL" id="CAK9079484.1"/>
    </source>
</evidence>
<organism evidence="3 4">
    <name type="scientific">Durusdinium trenchii</name>
    <dbReference type="NCBI Taxonomy" id="1381693"/>
    <lineage>
        <taxon>Eukaryota</taxon>
        <taxon>Sar</taxon>
        <taxon>Alveolata</taxon>
        <taxon>Dinophyceae</taxon>
        <taxon>Suessiales</taxon>
        <taxon>Symbiodiniaceae</taxon>
        <taxon>Durusdinium</taxon>
    </lineage>
</organism>
<dbReference type="NCBIfam" id="TIGR00231">
    <property type="entry name" value="small_GTP"/>
    <property type="match status" value="1"/>
</dbReference>
<keyword evidence="4" id="KW-1185">Reference proteome</keyword>
<dbReference type="InterPro" id="IPR001806">
    <property type="entry name" value="Small_GTPase"/>
</dbReference>
<dbReference type="SMART" id="SM00175">
    <property type="entry name" value="RAB"/>
    <property type="match status" value="1"/>
</dbReference>
<sequence>LRLTDHQLVICVTDDHLVAWHLMSDRPKPGGQRKATRSHKVVFLGQSGTGKTSLIRQFVYRTFDQCYQATVGMDFVTKLVTLEDGDQMRLQLWDTAGQERFRALVPSYLRDSSVCVIVYDVTSRESFNSVKGWVEQVLEARSRQEVTLALVGNKIDLEDRKVQYSEGEALATELKMLFFEATALKSDLVDAVFHGLAAGLSCEPKAESDDEIVLEPQRRPEVSQKRKKCCV</sequence>
<keyword evidence="2" id="KW-0342">GTP-binding</keyword>
<name>A0ABP0PU84_9DINO</name>
<gene>
    <name evidence="3" type="ORF">SCF082_LOCUS37925</name>
</gene>
<dbReference type="SMART" id="SM00176">
    <property type="entry name" value="RAN"/>
    <property type="match status" value="1"/>
</dbReference>
<dbReference type="EMBL" id="CAXAMM010038615">
    <property type="protein sequence ID" value="CAK9079484.1"/>
    <property type="molecule type" value="Genomic_DNA"/>
</dbReference>